<dbReference type="GO" id="GO:0004553">
    <property type="term" value="F:hydrolase activity, hydrolyzing O-glycosyl compounds"/>
    <property type="evidence" value="ECO:0007669"/>
    <property type="project" value="InterPro"/>
</dbReference>
<dbReference type="GO" id="GO:0030247">
    <property type="term" value="F:polysaccharide binding"/>
    <property type="evidence" value="ECO:0007669"/>
    <property type="project" value="UniProtKB-UniRule"/>
</dbReference>
<feature type="region of interest" description="Disordered" evidence="4">
    <location>
        <begin position="230"/>
        <end position="249"/>
    </location>
</feature>
<dbReference type="AlphaFoldDB" id="A0A3N4ZB23"/>
<dbReference type="PROSITE" id="PS51677">
    <property type="entry name" value="NODB"/>
    <property type="match status" value="1"/>
</dbReference>
<dbReference type="OrthoDB" id="9763050at2"/>
<keyword evidence="5" id="KW-0732">Signal</keyword>
<evidence type="ECO:0000256" key="3">
    <source>
        <dbReference type="ARBA" id="ARBA00023295"/>
    </source>
</evidence>
<dbReference type="InterPro" id="IPR012291">
    <property type="entry name" value="CBM2_carb-bd_dom_sf"/>
</dbReference>
<feature type="domain" description="CBM2" evidence="6">
    <location>
        <begin position="245"/>
        <end position="336"/>
    </location>
</feature>
<dbReference type="SMART" id="SM00637">
    <property type="entry name" value="CBD_II"/>
    <property type="match status" value="1"/>
</dbReference>
<dbReference type="InterPro" id="IPR011330">
    <property type="entry name" value="Glyco_hydro/deAcase_b/a-brl"/>
</dbReference>
<accession>A0A3N4ZB23</accession>
<evidence type="ECO:0000256" key="2">
    <source>
        <dbReference type="ARBA" id="ARBA00022801"/>
    </source>
</evidence>
<keyword evidence="2" id="KW-0378">Hydrolase</keyword>
<dbReference type="GO" id="GO:0016020">
    <property type="term" value="C:membrane"/>
    <property type="evidence" value="ECO:0007669"/>
    <property type="project" value="TreeGrafter"/>
</dbReference>
<evidence type="ECO:0000256" key="1">
    <source>
        <dbReference type="ARBA" id="ARBA00022723"/>
    </source>
</evidence>
<dbReference type="Proteomes" id="UP000280501">
    <property type="component" value="Unassembled WGS sequence"/>
</dbReference>
<dbReference type="GO" id="GO:0005975">
    <property type="term" value="P:carbohydrate metabolic process"/>
    <property type="evidence" value="ECO:0007669"/>
    <property type="project" value="InterPro"/>
</dbReference>
<gene>
    <name evidence="8" type="ORF">EDD34_3311</name>
</gene>
<evidence type="ECO:0000313" key="8">
    <source>
        <dbReference type="EMBL" id="RPF22642.1"/>
    </source>
</evidence>
<keyword evidence="3" id="KW-0326">Glycosidase</keyword>
<feature type="chain" id="PRO_5018300344" evidence="5">
    <location>
        <begin position="44"/>
        <end position="336"/>
    </location>
</feature>
<dbReference type="RefSeq" id="WP_123815524.1">
    <property type="nucleotide sequence ID" value="NZ_RKQZ01000001.1"/>
</dbReference>
<proteinExistence type="predicted"/>
<dbReference type="Gene3D" id="2.60.40.290">
    <property type="match status" value="1"/>
</dbReference>
<evidence type="ECO:0000256" key="5">
    <source>
        <dbReference type="SAM" id="SignalP"/>
    </source>
</evidence>
<dbReference type="InterPro" id="IPR002509">
    <property type="entry name" value="NODB_dom"/>
</dbReference>
<dbReference type="PANTHER" id="PTHR10587">
    <property type="entry name" value="GLYCOSYL TRANSFERASE-RELATED"/>
    <property type="match status" value="1"/>
</dbReference>
<dbReference type="GO" id="GO:0016810">
    <property type="term" value="F:hydrolase activity, acting on carbon-nitrogen (but not peptide) bonds"/>
    <property type="evidence" value="ECO:0007669"/>
    <property type="project" value="InterPro"/>
</dbReference>
<dbReference type="SUPFAM" id="SSF88713">
    <property type="entry name" value="Glycoside hydrolase/deacetylase"/>
    <property type="match status" value="1"/>
</dbReference>
<evidence type="ECO:0000313" key="9">
    <source>
        <dbReference type="Proteomes" id="UP000280501"/>
    </source>
</evidence>
<evidence type="ECO:0000256" key="4">
    <source>
        <dbReference type="SAM" id="MobiDB-lite"/>
    </source>
</evidence>
<dbReference type="Pfam" id="PF01522">
    <property type="entry name" value="Polysacc_deac_1"/>
    <property type="match status" value="1"/>
</dbReference>
<dbReference type="Gene3D" id="3.20.20.370">
    <property type="entry name" value="Glycoside hydrolase/deacetylase"/>
    <property type="match status" value="1"/>
</dbReference>
<keyword evidence="9" id="KW-1185">Reference proteome</keyword>
<reference evidence="8 9" key="1">
    <citation type="submission" date="2018-11" db="EMBL/GenBank/DDBJ databases">
        <title>Sequencing the genomes of 1000 actinobacteria strains.</title>
        <authorList>
            <person name="Klenk H.-P."/>
        </authorList>
    </citation>
    <scope>NUCLEOTIDE SEQUENCE [LARGE SCALE GENOMIC DNA]</scope>
    <source>
        <strain evidence="8 9">DSM 15700</strain>
    </source>
</reference>
<evidence type="ECO:0000259" key="7">
    <source>
        <dbReference type="PROSITE" id="PS51677"/>
    </source>
</evidence>
<feature type="domain" description="NodB homology" evidence="7">
    <location>
        <begin position="49"/>
        <end position="225"/>
    </location>
</feature>
<sequence length="336" mass="34682">MSKTFTNPATGRRSGRLARALATAGAAAVVGLTGIVAAPAADAADCSAGYVSLTFDDGPNSGTSNQIISILDQYDATATMFPTGQNAQSNPGLMQAYAAAGLQIGNHSWDHPYLTQLSQSQVQQQLSSTSNAIQQTAGVTPDLFRPPYGATNSTVQQVASSLGMRQIIWDVDSQDYNGISASQIRSAASGLSNGQIILMHDWPQNTVQALPGILQDLENRNLCTGHISPSTGRAVAPGGGDQQPPGGGDGTCTVTVTRAEQWGDRFNTTFSVNGTNDWRVTITTGSGQTLQNSWNASISGTSGTLTATPNGNGNSFGITLYSNGNTASPTATCSTT</sequence>
<dbReference type="PANTHER" id="PTHR10587:SF133">
    <property type="entry name" value="CHITIN DEACETYLASE 1-RELATED"/>
    <property type="match status" value="1"/>
</dbReference>
<feature type="signal peptide" evidence="5">
    <location>
        <begin position="1"/>
        <end position="43"/>
    </location>
</feature>
<dbReference type="GO" id="GO:0046872">
    <property type="term" value="F:metal ion binding"/>
    <property type="evidence" value="ECO:0007669"/>
    <property type="project" value="UniProtKB-KW"/>
</dbReference>
<dbReference type="InterPro" id="IPR050248">
    <property type="entry name" value="Polysacc_deacetylase_ArnD"/>
</dbReference>
<dbReference type="InterPro" id="IPR008965">
    <property type="entry name" value="CBM2/CBM3_carb-bd_dom_sf"/>
</dbReference>
<comment type="caution">
    <text evidence="8">The sequence shown here is derived from an EMBL/GenBank/DDBJ whole genome shotgun (WGS) entry which is preliminary data.</text>
</comment>
<keyword evidence="1" id="KW-0479">Metal-binding</keyword>
<feature type="compositionally biased region" description="Gly residues" evidence="4">
    <location>
        <begin position="237"/>
        <end position="249"/>
    </location>
</feature>
<evidence type="ECO:0000259" key="6">
    <source>
        <dbReference type="PROSITE" id="PS51173"/>
    </source>
</evidence>
<dbReference type="SUPFAM" id="SSF49384">
    <property type="entry name" value="Carbohydrate-binding domain"/>
    <property type="match status" value="1"/>
</dbReference>
<dbReference type="PROSITE" id="PS51173">
    <property type="entry name" value="CBM2"/>
    <property type="match status" value="1"/>
</dbReference>
<organism evidence="8 9">
    <name type="scientific">Myceligenerans xiligouense</name>
    <dbReference type="NCBI Taxonomy" id="253184"/>
    <lineage>
        <taxon>Bacteria</taxon>
        <taxon>Bacillati</taxon>
        <taxon>Actinomycetota</taxon>
        <taxon>Actinomycetes</taxon>
        <taxon>Micrococcales</taxon>
        <taxon>Promicromonosporaceae</taxon>
        <taxon>Myceligenerans</taxon>
    </lineage>
</organism>
<name>A0A3N4ZB23_9MICO</name>
<dbReference type="InterPro" id="IPR001919">
    <property type="entry name" value="CBD2"/>
</dbReference>
<dbReference type="EMBL" id="RKQZ01000001">
    <property type="protein sequence ID" value="RPF22642.1"/>
    <property type="molecule type" value="Genomic_DNA"/>
</dbReference>
<protein>
    <submittedName>
        <fullName evidence="8">Peptidoglycan/xylan/chitin deacetylase (PgdA/CDA1 family)</fullName>
    </submittedName>
</protein>